<protein>
    <submittedName>
        <fullName evidence="1">Uncharacterized protein</fullName>
    </submittedName>
</protein>
<dbReference type="EMBL" id="PGOL01005495">
    <property type="protein sequence ID" value="PKI35035.1"/>
    <property type="molecule type" value="Genomic_DNA"/>
</dbReference>
<reference evidence="1 2" key="1">
    <citation type="submission" date="2017-11" db="EMBL/GenBank/DDBJ databases">
        <title>De-novo sequencing of pomegranate (Punica granatum L.) genome.</title>
        <authorList>
            <person name="Akparov Z."/>
            <person name="Amiraslanov A."/>
            <person name="Hajiyeva S."/>
            <person name="Abbasov M."/>
            <person name="Kaur K."/>
            <person name="Hamwieh A."/>
            <person name="Solovyev V."/>
            <person name="Salamov A."/>
            <person name="Braich B."/>
            <person name="Kosarev P."/>
            <person name="Mahmoud A."/>
            <person name="Hajiyev E."/>
            <person name="Babayeva S."/>
            <person name="Izzatullayeva V."/>
            <person name="Mammadov A."/>
            <person name="Mammadov A."/>
            <person name="Sharifova S."/>
            <person name="Ojaghi J."/>
            <person name="Eynullazada K."/>
            <person name="Bayramov B."/>
            <person name="Abdulazimova A."/>
            <person name="Shahmuradov I."/>
        </authorList>
    </citation>
    <scope>NUCLEOTIDE SEQUENCE [LARGE SCALE GENOMIC DNA]</scope>
    <source>
        <strain evidence="2">cv. AG2017</strain>
        <tissue evidence="1">Leaf</tissue>
    </source>
</reference>
<dbReference type="AlphaFoldDB" id="A0A2I0HTJ8"/>
<comment type="caution">
    <text evidence="1">The sequence shown here is derived from an EMBL/GenBank/DDBJ whole genome shotgun (WGS) entry which is preliminary data.</text>
</comment>
<dbReference type="Proteomes" id="UP000233551">
    <property type="component" value="Unassembled WGS sequence"/>
</dbReference>
<sequence>VCDPGACSSQLCLKLPVVRDFCAGINKLATEPISLLPNGPYLGVHGRLDGTFGFGGEGGCSAGSRGGMGSLRRCQSPCIESSHVCRCGGEYSFVVGGVFGEVQALYDASVPLAANLLDL</sequence>
<feature type="non-terminal residue" evidence="1">
    <location>
        <position position="1"/>
    </location>
</feature>
<gene>
    <name evidence="1" type="ORF">CRG98_044574</name>
</gene>
<proteinExistence type="predicted"/>
<keyword evidence="2" id="KW-1185">Reference proteome</keyword>
<accession>A0A2I0HTJ8</accession>
<organism evidence="1 2">
    <name type="scientific">Punica granatum</name>
    <name type="common">Pomegranate</name>
    <dbReference type="NCBI Taxonomy" id="22663"/>
    <lineage>
        <taxon>Eukaryota</taxon>
        <taxon>Viridiplantae</taxon>
        <taxon>Streptophyta</taxon>
        <taxon>Embryophyta</taxon>
        <taxon>Tracheophyta</taxon>
        <taxon>Spermatophyta</taxon>
        <taxon>Magnoliopsida</taxon>
        <taxon>eudicotyledons</taxon>
        <taxon>Gunneridae</taxon>
        <taxon>Pentapetalae</taxon>
        <taxon>rosids</taxon>
        <taxon>malvids</taxon>
        <taxon>Myrtales</taxon>
        <taxon>Lythraceae</taxon>
        <taxon>Punica</taxon>
    </lineage>
</organism>
<evidence type="ECO:0000313" key="2">
    <source>
        <dbReference type="Proteomes" id="UP000233551"/>
    </source>
</evidence>
<evidence type="ECO:0000313" key="1">
    <source>
        <dbReference type="EMBL" id="PKI35035.1"/>
    </source>
</evidence>
<name>A0A2I0HTJ8_PUNGR</name>